<keyword evidence="9" id="KW-1185">Reference proteome</keyword>
<reference evidence="8 9" key="1">
    <citation type="journal article" date="2016" name="Int. J. Syst. Evol. Microbiol.">
        <title>Nocardioides albidus sp. nov., an actinobacterium isolated from garden soil.</title>
        <authorList>
            <person name="Singh H."/>
            <person name="Du J."/>
            <person name="Trinh H."/>
            <person name="Won K."/>
            <person name="Yang J.E."/>
            <person name="Yin C."/>
            <person name="Kook M."/>
            <person name="Yi T.H."/>
        </authorList>
    </citation>
    <scope>NUCLEOTIDE SEQUENCE [LARGE SCALE GENOMIC DNA]</scope>
    <source>
        <strain evidence="8 9">CCTCC AB 2015297</strain>
    </source>
</reference>
<comment type="caution">
    <text evidence="8">The sequence shown here is derived from an EMBL/GenBank/DDBJ whole genome shotgun (WGS) entry which is preliminary data.</text>
</comment>
<dbReference type="Gene3D" id="3.40.50.410">
    <property type="entry name" value="von Willebrand factor, type A domain"/>
    <property type="match status" value="1"/>
</dbReference>
<evidence type="ECO:0000313" key="9">
    <source>
        <dbReference type="Proteomes" id="UP000313231"/>
    </source>
</evidence>
<dbReference type="InterPro" id="IPR037214">
    <property type="entry name" value="TROVE_dom_sf"/>
</dbReference>
<dbReference type="GO" id="GO:0003723">
    <property type="term" value="F:RNA binding"/>
    <property type="evidence" value="ECO:0007669"/>
    <property type="project" value="UniProtKB-KW"/>
</dbReference>
<keyword evidence="5" id="KW-0694">RNA-binding</keyword>
<gene>
    <name evidence="8" type="ORF">FHP29_18315</name>
</gene>
<proteinExistence type="inferred from homology"/>
<evidence type="ECO:0000256" key="2">
    <source>
        <dbReference type="ARBA" id="ARBA00007814"/>
    </source>
</evidence>
<evidence type="ECO:0000313" key="8">
    <source>
        <dbReference type="EMBL" id="TNM37735.1"/>
    </source>
</evidence>
<dbReference type="GO" id="GO:1990904">
    <property type="term" value="C:ribonucleoprotein complex"/>
    <property type="evidence" value="ECO:0007669"/>
    <property type="project" value="UniProtKB-KW"/>
</dbReference>
<keyword evidence="4" id="KW-0479">Metal-binding</keyword>
<evidence type="ECO:0000259" key="7">
    <source>
        <dbReference type="PROSITE" id="PS50988"/>
    </source>
</evidence>
<evidence type="ECO:0000256" key="4">
    <source>
        <dbReference type="ARBA" id="ARBA00022723"/>
    </source>
</evidence>
<sequence>MSKFNLRGIHRTGTSAVTTDERPSGVTFEGAPGYARDAKGELFLLAITSFVAEDAFYEAAAERDARLRGLVARVAVEDGDWVLRLVRWLRTGVHLRSVAIVVAAEAVRARLAAGIAGGNRAIVDAALDRADEPGEFLAYWSGRYGRALPKPVKRGVADAATRLYSERSLVKYDGRARGFRFADVLELTHPVPRDERQSVLFRHAIDRRHGRPDGVPDELGMLRSRQGLLAVPVEQRRAVLAQGEHVLRPAGMTWEQVSGWLQGPLDAAAWEALIPSMGSMALLRNLRNFDEAGVSDEVAAEVAARLADPEEVARSRQLPLRFLSAYRTAPSLRWSWALEQALQASLGSVPSLTGRTLVLVDRSGSMFDRLSRRSVLTRADAAAVFGASLAVRAAGADLVEFGTGSRAIRLRRGDSVLSLAGRFGNLGGTNTADAVRRHYRGHDRVVIVTDEQAWAGWRGEEPTKAVPERVPVYTFNLAGYQHGHGPSGVGNRHTFGGLSDQGFAAIPLLEAGRDQRWPF</sequence>
<dbReference type="InterPro" id="IPR040322">
    <property type="entry name" value="TROVE2"/>
</dbReference>
<dbReference type="AlphaFoldDB" id="A0A5C4VQU2"/>
<dbReference type="PROSITE" id="PS50988">
    <property type="entry name" value="TROVE"/>
    <property type="match status" value="1"/>
</dbReference>
<dbReference type="Pfam" id="PF05731">
    <property type="entry name" value="TROVE"/>
    <property type="match status" value="1"/>
</dbReference>
<organism evidence="8 9">
    <name type="scientific">Nocardioides albidus</name>
    <dbReference type="NCBI Taxonomy" id="1517589"/>
    <lineage>
        <taxon>Bacteria</taxon>
        <taxon>Bacillati</taxon>
        <taxon>Actinomycetota</taxon>
        <taxon>Actinomycetes</taxon>
        <taxon>Propionibacteriales</taxon>
        <taxon>Nocardioidaceae</taxon>
        <taxon>Nocardioides</taxon>
    </lineage>
</organism>
<dbReference type="OrthoDB" id="208855at2"/>
<name>A0A5C4VQU2_9ACTN</name>
<dbReference type="RefSeq" id="WP_139624281.1">
    <property type="nucleotide sequence ID" value="NZ_VDMP01000026.1"/>
</dbReference>
<evidence type="ECO:0000256" key="6">
    <source>
        <dbReference type="ARBA" id="ARBA00023274"/>
    </source>
</evidence>
<dbReference type="GO" id="GO:0046872">
    <property type="term" value="F:metal ion binding"/>
    <property type="evidence" value="ECO:0007669"/>
    <property type="project" value="UniProtKB-KW"/>
</dbReference>
<dbReference type="GO" id="GO:0005737">
    <property type="term" value="C:cytoplasm"/>
    <property type="evidence" value="ECO:0007669"/>
    <property type="project" value="UniProtKB-SubCell"/>
</dbReference>
<comment type="similarity">
    <text evidence="2">Belongs to the Ro 60 kDa family.</text>
</comment>
<evidence type="ECO:0000256" key="1">
    <source>
        <dbReference type="ARBA" id="ARBA00004496"/>
    </source>
</evidence>
<dbReference type="PANTHER" id="PTHR14202">
    <property type="entry name" value="60 KDA RIBONUCLEOPROTEIN SSA/RO"/>
    <property type="match status" value="1"/>
</dbReference>
<comment type="subcellular location">
    <subcellularLocation>
        <location evidence="1">Cytoplasm</location>
    </subcellularLocation>
</comment>
<protein>
    <submittedName>
        <fullName evidence="8">TROVE domain-containing protein</fullName>
    </submittedName>
</protein>
<evidence type="ECO:0000256" key="3">
    <source>
        <dbReference type="ARBA" id="ARBA00022490"/>
    </source>
</evidence>
<dbReference type="EMBL" id="VDMP01000026">
    <property type="protein sequence ID" value="TNM37735.1"/>
    <property type="molecule type" value="Genomic_DNA"/>
</dbReference>
<evidence type="ECO:0000256" key="5">
    <source>
        <dbReference type="ARBA" id="ARBA00022884"/>
    </source>
</evidence>
<dbReference type="InterPro" id="IPR008858">
    <property type="entry name" value="TROVE_dom"/>
</dbReference>
<keyword evidence="3" id="KW-0963">Cytoplasm</keyword>
<dbReference type="Proteomes" id="UP000313231">
    <property type="component" value="Unassembled WGS sequence"/>
</dbReference>
<dbReference type="SUPFAM" id="SSF53300">
    <property type="entry name" value="vWA-like"/>
    <property type="match status" value="1"/>
</dbReference>
<dbReference type="InterPro" id="IPR036465">
    <property type="entry name" value="vWFA_dom_sf"/>
</dbReference>
<keyword evidence="6" id="KW-0687">Ribonucleoprotein</keyword>
<accession>A0A5C4VQU2</accession>
<dbReference type="SUPFAM" id="SSF140864">
    <property type="entry name" value="TROVE domain-like"/>
    <property type="match status" value="1"/>
</dbReference>
<feature type="domain" description="TROVE" evidence="7">
    <location>
        <begin position="25"/>
        <end position="354"/>
    </location>
</feature>
<dbReference type="PANTHER" id="PTHR14202:SF0">
    <property type="entry name" value="RNA-BINDING PROTEIN RO60"/>
    <property type="match status" value="1"/>
</dbReference>